<reference evidence="6 7" key="1">
    <citation type="submission" date="2024-01" db="EMBL/GenBank/DDBJ databases">
        <title>Comparative genomics of Cryptococcus and Kwoniella reveals pathogenesis evolution and contrasting modes of karyotype evolution via chromosome fusion or intercentromeric recombination.</title>
        <authorList>
            <person name="Coelho M.A."/>
            <person name="David-Palma M."/>
            <person name="Shea T."/>
            <person name="Bowers K."/>
            <person name="McGinley-Smith S."/>
            <person name="Mohammad A.W."/>
            <person name="Gnirke A."/>
            <person name="Yurkov A.M."/>
            <person name="Nowrousian M."/>
            <person name="Sun S."/>
            <person name="Cuomo C.A."/>
            <person name="Heitman J."/>
        </authorList>
    </citation>
    <scope>NUCLEOTIDE SEQUENCE [LARGE SCALE GENOMIC DNA]</scope>
    <source>
        <strain evidence="6">CBS 11374</strain>
    </source>
</reference>
<name>A0ABZ1CP43_9TREE</name>
<dbReference type="Proteomes" id="UP001329825">
    <property type="component" value="Chromosome 1"/>
</dbReference>
<gene>
    <name evidence="6" type="ORF">IL334_000409</name>
</gene>
<dbReference type="SUPFAM" id="SSF81822">
    <property type="entry name" value="RuBisCo LSMT C-terminal, substrate-binding domain"/>
    <property type="match status" value="1"/>
</dbReference>
<dbReference type="GeneID" id="87952540"/>
<evidence type="ECO:0000313" key="7">
    <source>
        <dbReference type="Proteomes" id="UP001329825"/>
    </source>
</evidence>
<feature type="domain" description="Rubisco LSMT substrate-binding" evidence="5">
    <location>
        <begin position="351"/>
        <end position="477"/>
    </location>
</feature>
<dbReference type="InterPro" id="IPR015353">
    <property type="entry name" value="Rubisco_LSMT_subst-bd"/>
</dbReference>
<dbReference type="Pfam" id="PF09273">
    <property type="entry name" value="Rubis-subs-bind"/>
    <property type="match status" value="1"/>
</dbReference>
<dbReference type="Gene3D" id="3.90.1420.10">
    <property type="entry name" value="Rubisco LSMT, substrate-binding domain"/>
    <property type="match status" value="1"/>
</dbReference>
<dbReference type="EMBL" id="CP141881">
    <property type="protein sequence ID" value="WRT63504.1"/>
    <property type="molecule type" value="Genomic_DNA"/>
</dbReference>
<dbReference type="RefSeq" id="XP_062788244.1">
    <property type="nucleotide sequence ID" value="XM_062932193.1"/>
</dbReference>
<dbReference type="InterPro" id="IPR046341">
    <property type="entry name" value="SET_dom_sf"/>
</dbReference>
<keyword evidence="1" id="KW-0489">Methyltransferase</keyword>
<organism evidence="6 7">
    <name type="scientific">Kwoniella shivajii</name>
    <dbReference type="NCBI Taxonomy" id="564305"/>
    <lineage>
        <taxon>Eukaryota</taxon>
        <taxon>Fungi</taxon>
        <taxon>Dikarya</taxon>
        <taxon>Basidiomycota</taxon>
        <taxon>Agaricomycotina</taxon>
        <taxon>Tremellomycetes</taxon>
        <taxon>Tremellales</taxon>
        <taxon>Cryptococcaceae</taxon>
        <taxon>Kwoniella</taxon>
    </lineage>
</organism>
<protein>
    <recommendedName>
        <fullName evidence="5">Rubisco LSMT substrate-binding domain-containing protein</fullName>
    </recommendedName>
</protein>
<feature type="compositionally biased region" description="Basic and acidic residues" evidence="4">
    <location>
        <begin position="189"/>
        <end position="200"/>
    </location>
</feature>
<evidence type="ECO:0000313" key="6">
    <source>
        <dbReference type="EMBL" id="WRT63504.1"/>
    </source>
</evidence>
<dbReference type="PANTHER" id="PTHR13271">
    <property type="entry name" value="UNCHARACTERIZED PUTATIVE METHYLTRANSFERASE"/>
    <property type="match status" value="1"/>
</dbReference>
<dbReference type="PANTHER" id="PTHR13271:SF34">
    <property type="entry name" value="N-LYSINE METHYLTRANSFERASE SETD6"/>
    <property type="match status" value="1"/>
</dbReference>
<sequence length="500" mass="56584">MTSFISDEFLAWFKKAGGWYNEKLLDLKPFPGMGYGAVAIDVIPEDTTLFHIPDTLILSPYTSDLSKLLSEAEWETLSHGWCRLIMVMMYETERGDQSRWSGYLSNMPEEFDTPMMWNDEERSELEGTDIEDRIGKEDAEEEYKSYLLPVIQAHPELFPPSSSSHTLASFHLQGSRILSRSFTVPSSRFSDDISPPKDDSSDFSDDEDEQDEVAVMIPFADMLNAAFEKDNAHLYTDEELDIEGYTWEKGFTMKSTKTIDGNDQIYNTYSSPPNSELLRKYGHVDILPLSTELLDLLSEEEIRGWPFGNPADEVLLEGTLIVDAVEKVLGGKADDKWRKSNAKRVDWWLEEGQEDMFPLSFSPQFDDDLIAFIRLLLYDHEWLRAKKKGKLPTTVLDNDVASVIVEALSRRKSRYTGDINSDVEMIASVSVEHIPKPSAPTAVVSADNIAANSPSVDAKTLRKCYAAIVRLGEKRILHSALRIAQSHLPQKRKADADLSR</sequence>
<evidence type="ECO:0000256" key="1">
    <source>
        <dbReference type="ARBA" id="ARBA00022603"/>
    </source>
</evidence>
<evidence type="ECO:0000256" key="4">
    <source>
        <dbReference type="SAM" id="MobiDB-lite"/>
    </source>
</evidence>
<dbReference type="SUPFAM" id="SSF82199">
    <property type="entry name" value="SET domain"/>
    <property type="match status" value="1"/>
</dbReference>
<dbReference type="InterPro" id="IPR050600">
    <property type="entry name" value="SETD3_SETD6_MTase"/>
</dbReference>
<evidence type="ECO:0000256" key="2">
    <source>
        <dbReference type="ARBA" id="ARBA00022679"/>
    </source>
</evidence>
<proteinExistence type="predicted"/>
<evidence type="ECO:0000259" key="5">
    <source>
        <dbReference type="Pfam" id="PF09273"/>
    </source>
</evidence>
<feature type="region of interest" description="Disordered" evidence="4">
    <location>
        <begin position="186"/>
        <end position="210"/>
    </location>
</feature>
<keyword evidence="2" id="KW-0808">Transferase</keyword>
<keyword evidence="3" id="KW-0949">S-adenosyl-L-methionine</keyword>
<feature type="compositionally biased region" description="Acidic residues" evidence="4">
    <location>
        <begin position="201"/>
        <end position="210"/>
    </location>
</feature>
<dbReference type="InterPro" id="IPR036464">
    <property type="entry name" value="Rubisco_LSMT_subst-bd_sf"/>
</dbReference>
<keyword evidence="7" id="KW-1185">Reference proteome</keyword>
<accession>A0ABZ1CP43</accession>
<evidence type="ECO:0000256" key="3">
    <source>
        <dbReference type="ARBA" id="ARBA00022691"/>
    </source>
</evidence>
<dbReference type="Gene3D" id="3.90.1410.10">
    <property type="entry name" value="set domain protein methyltransferase, domain 1"/>
    <property type="match status" value="1"/>
</dbReference>